<evidence type="ECO:0000313" key="2">
    <source>
        <dbReference type="Proteomes" id="UP000382040"/>
    </source>
</evidence>
<keyword evidence="2" id="KW-1185">Reference proteome</keyword>
<dbReference type="Proteomes" id="UP000382040">
    <property type="component" value="Unassembled WGS sequence"/>
</dbReference>
<protein>
    <submittedName>
        <fullName evidence="1">Uncharacterized protein</fullName>
    </submittedName>
</protein>
<name>A0A5E5BZG6_9BURK</name>
<gene>
    <name evidence="1" type="ORF">PBR20603_04487</name>
</gene>
<evidence type="ECO:0000313" key="1">
    <source>
        <dbReference type="EMBL" id="VVE90502.1"/>
    </source>
</evidence>
<dbReference type="AlphaFoldDB" id="A0A5E5BZG6"/>
<accession>A0A5E5BZG6</accession>
<organism evidence="1 2">
    <name type="scientific">Pandoraea bronchicola</name>
    <dbReference type="NCBI Taxonomy" id="2508287"/>
    <lineage>
        <taxon>Bacteria</taxon>
        <taxon>Pseudomonadati</taxon>
        <taxon>Pseudomonadota</taxon>
        <taxon>Betaproteobacteria</taxon>
        <taxon>Burkholderiales</taxon>
        <taxon>Burkholderiaceae</taxon>
        <taxon>Pandoraea</taxon>
    </lineage>
</organism>
<dbReference type="RefSeq" id="WP_150561637.1">
    <property type="nucleotide sequence ID" value="NZ_CABPST010000016.1"/>
</dbReference>
<sequence>MKEQFLDKPLLPQASRGVLNVSSVKSSVIVVKIPPYEQIDDGDKVTVRFNGQEGQRDFERYSYILSGQSFPPLGLEVDIQPLSVLRNGKYVVTYQIESRAGNIARSDETGIVVSNEKSLESDVQYHQATYLGEYLSGVVDSWVVPFAYSITSESDVKSVKWPDASGQVPAKLTLYRRPSGQKQVKVGDLTYASGIWQFALSAGPVNVSAGDELSFYLSADTSLSVSVTV</sequence>
<reference evidence="1 2" key="1">
    <citation type="submission" date="2019-08" db="EMBL/GenBank/DDBJ databases">
        <authorList>
            <person name="Peeters C."/>
        </authorList>
    </citation>
    <scope>NUCLEOTIDE SEQUENCE [LARGE SCALE GENOMIC DNA]</scope>
    <source>
        <strain evidence="1 2">LMG 20603</strain>
    </source>
</reference>
<dbReference type="EMBL" id="CABPST010000016">
    <property type="protein sequence ID" value="VVE90502.1"/>
    <property type="molecule type" value="Genomic_DNA"/>
</dbReference>
<proteinExistence type="predicted"/>